<evidence type="ECO:0000256" key="3">
    <source>
        <dbReference type="ARBA" id="ARBA00022679"/>
    </source>
</evidence>
<keyword evidence="7" id="KW-1185">Reference proteome</keyword>
<evidence type="ECO:0000256" key="4">
    <source>
        <dbReference type="ARBA" id="ARBA00022898"/>
    </source>
</evidence>
<evidence type="ECO:0000256" key="2">
    <source>
        <dbReference type="ARBA" id="ARBA00022576"/>
    </source>
</evidence>
<dbReference type="GO" id="GO:0005737">
    <property type="term" value="C:cytoplasm"/>
    <property type="evidence" value="ECO:0007669"/>
    <property type="project" value="TreeGrafter"/>
</dbReference>
<evidence type="ECO:0000256" key="1">
    <source>
        <dbReference type="ARBA" id="ARBA00001933"/>
    </source>
</evidence>
<dbReference type="Gene3D" id="3.90.1150.10">
    <property type="entry name" value="Aspartate Aminotransferase, domain 1"/>
    <property type="match status" value="1"/>
</dbReference>
<evidence type="ECO:0000259" key="5">
    <source>
        <dbReference type="Pfam" id="PF00155"/>
    </source>
</evidence>
<comment type="cofactor">
    <cofactor evidence="1">
        <name>pyridoxal 5'-phosphate</name>
        <dbReference type="ChEBI" id="CHEBI:597326"/>
    </cofactor>
</comment>
<dbReference type="RefSeq" id="WP_129888044.1">
    <property type="nucleotide sequence ID" value="NZ_CP035758.1"/>
</dbReference>
<keyword evidence="3 6" id="KW-0808">Transferase</keyword>
<dbReference type="InterPro" id="IPR015422">
    <property type="entry name" value="PyrdxlP-dep_Trfase_small"/>
</dbReference>
<dbReference type="AlphaFoldDB" id="A0A4P6JPB8"/>
<dbReference type="Pfam" id="PF00155">
    <property type="entry name" value="Aminotran_1_2"/>
    <property type="match status" value="1"/>
</dbReference>
<dbReference type="PANTHER" id="PTHR43807:SF20">
    <property type="entry name" value="FI04487P"/>
    <property type="match status" value="1"/>
</dbReference>
<dbReference type="EMBL" id="CP035758">
    <property type="protein sequence ID" value="QBD76980.1"/>
    <property type="molecule type" value="Genomic_DNA"/>
</dbReference>
<dbReference type="Proteomes" id="UP000290365">
    <property type="component" value="Chromosome"/>
</dbReference>
<dbReference type="InterPro" id="IPR015424">
    <property type="entry name" value="PyrdxlP-dep_Trfase"/>
</dbReference>
<dbReference type="KEGG" id="kbs:EPA93_13590"/>
<dbReference type="GO" id="GO:0016212">
    <property type="term" value="F:kynurenine-oxoglutarate transaminase activity"/>
    <property type="evidence" value="ECO:0007669"/>
    <property type="project" value="TreeGrafter"/>
</dbReference>
<dbReference type="InterPro" id="IPR015421">
    <property type="entry name" value="PyrdxlP-dep_Trfase_major"/>
</dbReference>
<accession>A0A4P6JPB8</accession>
<gene>
    <name evidence="6" type="ORF">EPA93_13590</name>
</gene>
<dbReference type="Gene3D" id="3.40.640.10">
    <property type="entry name" value="Type I PLP-dependent aspartate aminotransferase-like (Major domain)"/>
    <property type="match status" value="1"/>
</dbReference>
<dbReference type="GO" id="GO:0030170">
    <property type="term" value="F:pyridoxal phosphate binding"/>
    <property type="evidence" value="ECO:0007669"/>
    <property type="project" value="InterPro"/>
</dbReference>
<dbReference type="InterPro" id="IPR004839">
    <property type="entry name" value="Aminotransferase_I/II_large"/>
</dbReference>
<dbReference type="OrthoDB" id="9813612at2"/>
<organism evidence="6 7">
    <name type="scientific">Ktedonosporobacter rubrisoli</name>
    <dbReference type="NCBI Taxonomy" id="2509675"/>
    <lineage>
        <taxon>Bacteria</taxon>
        <taxon>Bacillati</taxon>
        <taxon>Chloroflexota</taxon>
        <taxon>Ktedonobacteria</taxon>
        <taxon>Ktedonobacterales</taxon>
        <taxon>Ktedonosporobacteraceae</taxon>
        <taxon>Ktedonosporobacter</taxon>
    </lineage>
</organism>
<keyword evidence="4" id="KW-0663">Pyridoxal phosphate</keyword>
<dbReference type="SUPFAM" id="SSF53383">
    <property type="entry name" value="PLP-dependent transferases"/>
    <property type="match status" value="1"/>
</dbReference>
<name>A0A4P6JPB8_KTERU</name>
<keyword evidence="2 6" id="KW-0032">Aminotransferase</keyword>
<dbReference type="InterPro" id="IPR051326">
    <property type="entry name" value="Kynurenine-oxoglutarate_AT"/>
</dbReference>
<protein>
    <submittedName>
        <fullName evidence="6">Pyridoxal phosphate-dependent aminotransferase</fullName>
    </submittedName>
</protein>
<reference evidence="6 7" key="1">
    <citation type="submission" date="2019-01" db="EMBL/GenBank/DDBJ databases">
        <title>Ktedonosporobacter rubrisoli SCAWS-G2.</title>
        <authorList>
            <person name="Huang Y."/>
            <person name="Yan B."/>
        </authorList>
    </citation>
    <scope>NUCLEOTIDE SEQUENCE [LARGE SCALE GENOMIC DNA]</scope>
    <source>
        <strain evidence="6 7">SCAWS-G2</strain>
    </source>
</reference>
<evidence type="ECO:0000313" key="6">
    <source>
        <dbReference type="EMBL" id="QBD76980.1"/>
    </source>
</evidence>
<dbReference type="CDD" id="cd00609">
    <property type="entry name" value="AAT_like"/>
    <property type="match status" value="1"/>
</dbReference>
<evidence type="ECO:0000313" key="7">
    <source>
        <dbReference type="Proteomes" id="UP000290365"/>
    </source>
</evidence>
<sequence>MSVKRLTGIPGFAIDTVAAAAENDPEILRLENLDTDLLPPPTVEKITREAIGRDENNSYLPFTGNYALCSAVAHHVSQQTGHTYDPKNEVIITCGGTEGLFDALLATTDPGDEVIVTDPTYAGMINRVRLAGAIPRFVPLRWNGHEWRLDLQALRAAVSPRTRVLFIMNPSMPSGAVLNREEWEAIAEICQSQDAWLIYNAAMERILFDNRQYLHPASLAKMASRTITVGSVSKEYRMIGWRVGWVVGPAEIMSDIARVHIYNVVTPTGIAQSGALAALQSPVEDLLSSVAEWQRRRDTVCEQLQGVPVYAAAGGWSLLLDVGSLGYDSFTASRLLLEQGKIAATPMRAWGESNSDQFVRLVFSNEPVARLATLRDRIASTFPTIS</sequence>
<feature type="domain" description="Aminotransferase class I/classII large" evidence="5">
    <location>
        <begin position="39"/>
        <end position="377"/>
    </location>
</feature>
<dbReference type="PANTHER" id="PTHR43807">
    <property type="entry name" value="FI04487P"/>
    <property type="match status" value="1"/>
</dbReference>
<proteinExistence type="predicted"/>